<comment type="similarity">
    <text evidence="1 3">Belongs to the TPP enzyme family.</text>
</comment>
<dbReference type="Pfam" id="PF00205">
    <property type="entry name" value="TPP_enzyme_M"/>
    <property type="match status" value="1"/>
</dbReference>
<evidence type="ECO:0000313" key="8">
    <source>
        <dbReference type="Proteomes" id="UP000324209"/>
    </source>
</evidence>
<dbReference type="AlphaFoldDB" id="A0A5C1QRP5"/>
<dbReference type="Proteomes" id="UP000324209">
    <property type="component" value="Chromosome"/>
</dbReference>
<dbReference type="GO" id="GO:0050660">
    <property type="term" value="F:flavin adenine dinucleotide binding"/>
    <property type="evidence" value="ECO:0007669"/>
    <property type="project" value="TreeGrafter"/>
</dbReference>
<keyword evidence="8" id="KW-1185">Reference proteome</keyword>
<organism evidence="7 8">
    <name type="scientific">Oceanispirochaeta crateris</name>
    <dbReference type="NCBI Taxonomy" id="2518645"/>
    <lineage>
        <taxon>Bacteria</taxon>
        <taxon>Pseudomonadati</taxon>
        <taxon>Spirochaetota</taxon>
        <taxon>Spirochaetia</taxon>
        <taxon>Spirochaetales</taxon>
        <taxon>Spirochaetaceae</taxon>
        <taxon>Oceanispirochaeta</taxon>
    </lineage>
</organism>
<feature type="domain" description="Thiamine pyrophosphate enzyme N-terminal TPP-binding" evidence="6">
    <location>
        <begin position="3"/>
        <end position="118"/>
    </location>
</feature>
<dbReference type="InterPro" id="IPR012001">
    <property type="entry name" value="Thiamin_PyroP_enz_TPP-bd_dom"/>
</dbReference>
<gene>
    <name evidence="7" type="ORF">EXM22_17275</name>
</gene>
<dbReference type="PANTHER" id="PTHR18968:SF129">
    <property type="entry name" value="ACETOLACTATE SYNTHASE"/>
    <property type="match status" value="1"/>
</dbReference>
<dbReference type="GO" id="GO:0000287">
    <property type="term" value="F:magnesium ion binding"/>
    <property type="evidence" value="ECO:0007669"/>
    <property type="project" value="InterPro"/>
</dbReference>
<evidence type="ECO:0000259" key="6">
    <source>
        <dbReference type="Pfam" id="PF02776"/>
    </source>
</evidence>
<dbReference type="GO" id="GO:0003984">
    <property type="term" value="F:acetolactate synthase activity"/>
    <property type="evidence" value="ECO:0007669"/>
    <property type="project" value="TreeGrafter"/>
</dbReference>
<dbReference type="Pfam" id="PF02775">
    <property type="entry name" value="TPP_enzyme_C"/>
    <property type="match status" value="1"/>
</dbReference>
<evidence type="ECO:0000256" key="2">
    <source>
        <dbReference type="ARBA" id="ARBA00023052"/>
    </source>
</evidence>
<accession>A0A5C1QRP5</accession>
<dbReference type="SUPFAM" id="SSF52467">
    <property type="entry name" value="DHS-like NAD/FAD-binding domain"/>
    <property type="match status" value="1"/>
</dbReference>
<dbReference type="GO" id="GO:0009099">
    <property type="term" value="P:L-valine biosynthetic process"/>
    <property type="evidence" value="ECO:0007669"/>
    <property type="project" value="TreeGrafter"/>
</dbReference>
<dbReference type="EMBL" id="CP036150">
    <property type="protein sequence ID" value="QEN09650.1"/>
    <property type="molecule type" value="Genomic_DNA"/>
</dbReference>
<evidence type="ECO:0000256" key="1">
    <source>
        <dbReference type="ARBA" id="ARBA00007812"/>
    </source>
</evidence>
<proteinExistence type="inferred from homology"/>
<dbReference type="RefSeq" id="WP_149487723.1">
    <property type="nucleotide sequence ID" value="NZ_CP036150.1"/>
</dbReference>
<protein>
    <submittedName>
        <fullName evidence="7">Thiamine pyrophosphate-binding protein</fullName>
    </submittedName>
</protein>
<dbReference type="Gene3D" id="3.40.50.970">
    <property type="match status" value="2"/>
</dbReference>
<evidence type="ECO:0000259" key="4">
    <source>
        <dbReference type="Pfam" id="PF00205"/>
    </source>
</evidence>
<name>A0A5C1QRP5_9SPIO</name>
<dbReference type="InterPro" id="IPR045229">
    <property type="entry name" value="TPP_enz"/>
</dbReference>
<dbReference type="GO" id="GO:0030976">
    <property type="term" value="F:thiamine pyrophosphate binding"/>
    <property type="evidence" value="ECO:0007669"/>
    <property type="project" value="InterPro"/>
</dbReference>
<dbReference type="InterPro" id="IPR011766">
    <property type="entry name" value="TPP_enzyme_TPP-bd"/>
</dbReference>
<dbReference type="Pfam" id="PF02776">
    <property type="entry name" value="TPP_enzyme_N"/>
    <property type="match status" value="1"/>
</dbReference>
<sequence>MSTVADRVIERLQELGIRYVFGVPSGSWLYYMEAMRKKGIEFILVSNETSAGFMADVTYRLTGIPGACYATVGPGATNLGTGVGGALLDRSAIIAFTSEPPEKMQGRTVQMAIDQQALFRPLTKFTTSLKPETIDQVLQKAVRIAISDTPGPVHIGLPEDLGPIEVPDSQESIVLPVAAEPFVPNTKSLYLLEKQFCDSHRPVLAVGLSAVRSKAGALIVATAERHGIPVVLTPMAKGMISEDHPLYAGVLFHALSDRVAETYSQADLVIGVGYDPVEFNYESWMPEVPLIHLDTVPADIDRIEYPAVTDVIGDINAALSVLTALDPINSEWDLNALVERKNAMFQALEPAPGSFGSRAALSILRDVLPQDGIMTCGVGAHTHLIGQMWRTPAPGLQIMSNGWSSMGFGIPAAIAAKLSMPDRKVVCVTGDGGLLMMAGEMVVAQRQNLSVVFVILVDHMLELIRLKQDKKSFPFYKTDLDQQETPRADSIFGVPVLHAESADEYRSVLEKAFSTEGPVIVEARIEGGDYDNVILRKHK</sequence>
<dbReference type="InterPro" id="IPR000399">
    <property type="entry name" value="TPP-bd_CS"/>
</dbReference>
<dbReference type="OrthoDB" id="4494979at2"/>
<dbReference type="InterPro" id="IPR029061">
    <property type="entry name" value="THDP-binding"/>
</dbReference>
<evidence type="ECO:0000259" key="5">
    <source>
        <dbReference type="Pfam" id="PF02775"/>
    </source>
</evidence>
<dbReference type="GO" id="GO:0005948">
    <property type="term" value="C:acetolactate synthase complex"/>
    <property type="evidence" value="ECO:0007669"/>
    <property type="project" value="TreeGrafter"/>
</dbReference>
<evidence type="ECO:0000313" key="7">
    <source>
        <dbReference type="EMBL" id="QEN09650.1"/>
    </source>
</evidence>
<dbReference type="CDD" id="cd00568">
    <property type="entry name" value="TPP_enzymes"/>
    <property type="match status" value="1"/>
</dbReference>
<reference evidence="7 8" key="1">
    <citation type="submission" date="2019-02" db="EMBL/GenBank/DDBJ databases">
        <title>Complete Genome Sequence and Methylome Analysis of free living Spirochaetas.</title>
        <authorList>
            <person name="Fomenkov A."/>
            <person name="Dubinina G."/>
            <person name="Leshcheva N."/>
            <person name="Mikheeva N."/>
            <person name="Grabovich M."/>
            <person name="Vincze T."/>
            <person name="Roberts R.J."/>
        </authorList>
    </citation>
    <scope>NUCLEOTIDE SEQUENCE [LARGE SCALE GENOMIC DNA]</scope>
    <source>
        <strain evidence="7 8">K2</strain>
    </source>
</reference>
<dbReference type="PANTHER" id="PTHR18968">
    <property type="entry name" value="THIAMINE PYROPHOSPHATE ENZYMES"/>
    <property type="match status" value="1"/>
</dbReference>
<feature type="domain" description="Thiamine pyrophosphate enzyme TPP-binding" evidence="5">
    <location>
        <begin position="377"/>
        <end position="522"/>
    </location>
</feature>
<keyword evidence="2 3" id="KW-0786">Thiamine pyrophosphate</keyword>
<dbReference type="CDD" id="cd07035">
    <property type="entry name" value="TPP_PYR_POX_like"/>
    <property type="match status" value="1"/>
</dbReference>
<dbReference type="KEGG" id="ock:EXM22_17275"/>
<dbReference type="InterPro" id="IPR012000">
    <property type="entry name" value="Thiamin_PyroP_enz_cen_dom"/>
</dbReference>
<dbReference type="PROSITE" id="PS00187">
    <property type="entry name" value="TPP_ENZYMES"/>
    <property type="match status" value="1"/>
</dbReference>
<dbReference type="SUPFAM" id="SSF52518">
    <property type="entry name" value="Thiamin diphosphate-binding fold (THDP-binding)"/>
    <property type="match status" value="2"/>
</dbReference>
<evidence type="ECO:0000256" key="3">
    <source>
        <dbReference type="RuleBase" id="RU362132"/>
    </source>
</evidence>
<feature type="domain" description="Thiamine pyrophosphate enzyme central" evidence="4">
    <location>
        <begin position="199"/>
        <end position="321"/>
    </location>
</feature>
<dbReference type="InterPro" id="IPR029035">
    <property type="entry name" value="DHS-like_NAD/FAD-binding_dom"/>
</dbReference>
<dbReference type="GO" id="GO:0009097">
    <property type="term" value="P:isoleucine biosynthetic process"/>
    <property type="evidence" value="ECO:0007669"/>
    <property type="project" value="TreeGrafter"/>
</dbReference>
<dbReference type="Gene3D" id="3.40.50.1220">
    <property type="entry name" value="TPP-binding domain"/>
    <property type="match status" value="1"/>
</dbReference>